<protein>
    <submittedName>
        <fullName evidence="2">Enoyl-CoA hydratase-related protein</fullName>
    </submittedName>
</protein>
<dbReference type="Proteomes" id="UP001596270">
    <property type="component" value="Unassembled WGS sequence"/>
</dbReference>
<dbReference type="Gene3D" id="3.90.226.10">
    <property type="entry name" value="2-enoyl-CoA Hydratase, Chain A, domain 1"/>
    <property type="match status" value="1"/>
</dbReference>
<evidence type="ECO:0000313" key="2">
    <source>
        <dbReference type="EMBL" id="MFC6280033.1"/>
    </source>
</evidence>
<dbReference type="Pfam" id="PF00378">
    <property type="entry name" value="ECH_1"/>
    <property type="match status" value="1"/>
</dbReference>
<proteinExistence type="inferred from homology"/>
<reference evidence="3" key="1">
    <citation type="journal article" date="2019" name="Int. J. Syst. Evol. Microbiol.">
        <title>The Global Catalogue of Microorganisms (GCM) 10K type strain sequencing project: providing services to taxonomists for standard genome sequencing and annotation.</title>
        <authorList>
            <consortium name="The Broad Institute Genomics Platform"/>
            <consortium name="The Broad Institute Genome Sequencing Center for Infectious Disease"/>
            <person name="Wu L."/>
            <person name="Ma J."/>
        </authorList>
    </citation>
    <scope>NUCLEOTIDE SEQUENCE [LARGE SCALE GENOMIC DNA]</scope>
    <source>
        <strain evidence="3">CCUG 39402</strain>
    </source>
</reference>
<evidence type="ECO:0000256" key="1">
    <source>
        <dbReference type="RuleBase" id="RU003707"/>
    </source>
</evidence>
<dbReference type="PROSITE" id="PS00166">
    <property type="entry name" value="ENOYL_COA_HYDRATASE"/>
    <property type="match status" value="1"/>
</dbReference>
<dbReference type="InterPro" id="IPR029045">
    <property type="entry name" value="ClpP/crotonase-like_dom_sf"/>
</dbReference>
<dbReference type="InterPro" id="IPR018376">
    <property type="entry name" value="Enoyl-CoA_hyd/isom_CS"/>
</dbReference>
<name>A0ABW1TSW4_9BURK</name>
<sequence>MLAQATTYQGRKTMTFESIKLEVSEDLAILTLNQPSSRNGLTVVLQKEMLAALEQLGTQDAVRALILTGAGRSFCSGGDLGELDNRRGSGVSVGESVAKMMAEISNPLILALQNLPMPIVSAVNGAAAGAGISLALAADIVVAARSAFFLTPFLPRLGIVPDLGTTWFLPQRVGRARAMGLMLLGDRLPAEKAAEWGLIWSCVDDGALMEEARKIAGQLAKAPAHSALEARRALDAAGNQGLAAQLDYEKERQRYLLDLPSFKEGAQAFFEKREPIFKK</sequence>
<dbReference type="PANTHER" id="PTHR43459:SF1">
    <property type="entry name" value="EG:BACN32G11.4 PROTEIN"/>
    <property type="match status" value="1"/>
</dbReference>
<comment type="similarity">
    <text evidence="1">Belongs to the enoyl-CoA hydratase/isomerase family.</text>
</comment>
<keyword evidence="3" id="KW-1185">Reference proteome</keyword>
<accession>A0ABW1TSW4</accession>
<dbReference type="EMBL" id="JBHSRS010000004">
    <property type="protein sequence ID" value="MFC6280033.1"/>
    <property type="molecule type" value="Genomic_DNA"/>
</dbReference>
<comment type="caution">
    <text evidence="2">The sequence shown here is derived from an EMBL/GenBank/DDBJ whole genome shotgun (WGS) entry which is preliminary data.</text>
</comment>
<dbReference type="CDD" id="cd06558">
    <property type="entry name" value="crotonase-like"/>
    <property type="match status" value="1"/>
</dbReference>
<dbReference type="PANTHER" id="PTHR43459">
    <property type="entry name" value="ENOYL-COA HYDRATASE"/>
    <property type="match status" value="1"/>
</dbReference>
<dbReference type="InterPro" id="IPR001753">
    <property type="entry name" value="Enoyl-CoA_hydra/iso"/>
</dbReference>
<gene>
    <name evidence="2" type="ORF">ACFQND_02140</name>
</gene>
<dbReference type="SUPFAM" id="SSF52096">
    <property type="entry name" value="ClpP/crotonase"/>
    <property type="match status" value="1"/>
</dbReference>
<evidence type="ECO:0000313" key="3">
    <source>
        <dbReference type="Proteomes" id="UP001596270"/>
    </source>
</evidence>
<organism evidence="2 3">
    <name type="scientific">Polaromonas aquatica</name>
    <dbReference type="NCBI Taxonomy" id="332657"/>
    <lineage>
        <taxon>Bacteria</taxon>
        <taxon>Pseudomonadati</taxon>
        <taxon>Pseudomonadota</taxon>
        <taxon>Betaproteobacteria</taxon>
        <taxon>Burkholderiales</taxon>
        <taxon>Comamonadaceae</taxon>
        <taxon>Polaromonas</taxon>
    </lineage>
</organism>